<dbReference type="Proteomes" id="UP000564644">
    <property type="component" value="Unassembled WGS sequence"/>
</dbReference>
<dbReference type="PROSITE" id="PS51257">
    <property type="entry name" value="PROKAR_LIPOPROTEIN"/>
    <property type="match status" value="1"/>
</dbReference>
<proteinExistence type="predicted"/>
<feature type="signal peptide" evidence="1">
    <location>
        <begin position="1"/>
        <end position="20"/>
    </location>
</feature>
<reference evidence="2 3" key="1">
    <citation type="submission" date="2020-08" db="EMBL/GenBank/DDBJ databases">
        <title>Cohnella phylogeny.</title>
        <authorList>
            <person name="Dunlap C."/>
        </authorList>
    </citation>
    <scope>NUCLEOTIDE SEQUENCE [LARGE SCALE GENOMIC DNA]</scope>
    <source>
        <strain evidence="2 3">CBP 2801</strain>
    </source>
</reference>
<gene>
    <name evidence="2" type="ORF">H7C18_32805</name>
</gene>
<protein>
    <recommendedName>
        <fullName evidence="4">Lipoprotein</fullName>
    </recommendedName>
</protein>
<evidence type="ECO:0008006" key="4">
    <source>
        <dbReference type="Google" id="ProtNLM"/>
    </source>
</evidence>
<sequence length="379" mass="40636">MKPLLAVLAPIILLLVGCGANDSPNGSPSPAGTLSAVFRVSAMPAASEPGQDPNPLRSLQPEQIASVEVSHVPLGDERLEPLVPSHDGDKAVIARLTQWLRDAEPAAPDLSVLDEARSQTWAVLNRTDAEPITVNQLCSYKDNGATVDCHESEGWVSVTVGAEGEPAYMKSADMAEWLGGLYGADVTAVISSAKPRAIGRTKDGGRLQLMPIGEERYRKLGAASCQGGEDDDRLTGRYEMQYASPDGTVRTAESFPSLTLVQPNLNPVTLESLDFGTFAAFLFAPEYTGCHGIEFRLYGVQGGQAFPFMFRLDDGTSSATWSATHAPGTSKPKVTDGNLVVETGPAAGMDEPVRYTFRPDLRKREMKLIKQEEIRSSDG</sequence>
<name>A0A7X0STA6_9BACL</name>
<dbReference type="AlphaFoldDB" id="A0A7X0STA6"/>
<dbReference type="EMBL" id="JACJVO010000052">
    <property type="protein sequence ID" value="MBB6735703.1"/>
    <property type="molecule type" value="Genomic_DNA"/>
</dbReference>
<evidence type="ECO:0000313" key="2">
    <source>
        <dbReference type="EMBL" id="MBB6735703.1"/>
    </source>
</evidence>
<organism evidence="2 3">
    <name type="scientific">Cohnella zeiphila</name>
    <dbReference type="NCBI Taxonomy" id="2761120"/>
    <lineage>
        <taxon>Bacteria</taxon>
        <taxon>Bacillati</taxon>
        <taxon>Bacillota</taxon>
        <taxon>Bacilli</taxon>
        <taxon>Bacillales</taxon>
        <taxon>Paenibacillaceae</taxon>
        <taxon>Cohnella</taxon>
    </lineage>
</organism>
<keyword evidence="1" id="KW-0732">Signal</keyword>
<feature type="chain" id="PRO_5039478947" description="Lipoprotein" evidence="1">
    <location>
        <begin position="21"/>
        <end position="379"/>
    </location>
</feature>
<dbReference type="RefSeq" id="WP_185133354.1">
    <property type="nucleotide sequence ID" value="NZ_JACJVO010000052.1"/>
</dbReference>
<evidence type="ECO:0000313" key="3">
    <source>
        <dbReference type="Proteomes" id="UP000564644"/>
    </source>
</evidence>
<accession>A0A7X0STA6</accession>
<evidence type="ECO:0000256" key="1">
    <source>
        <dbReference type="SAM" id="SignalP"/>
    </source>
</evidence>
<keyword evidence="3" id="KW-1185">Reference proteome</keyword>
<comment type="caution">
    <text evidence="2">The sequence shown here is derived from an EMBL/GenBank/DDBJ whole genome shotgun (WGS) entry which is preliminary data.</text>
</comment>